<accession>A0A7R8HEI7</accession>
<dbReference type="PROSITE" id="PS00028">
    <property type="entry name" value="ZINC_FINGER_C2H2_1"/>
    <property type="match status" value="1"/>
</dbReference>
<dbReference type="EMBL" id="HG994587">
    <property type="protein sequence ID" value="CAF3029459.1"/>
    <property type="molecule type" value="Genomic_DNA"/>
</dbReference>
<sequence length="163" mass="19001">MVTNSEPLQRLRTVLRTIGNNSEMDKEDATDVALGLAKLMKSEDESSLICFLCKRKSSNRTKFLLHFRSHFRARKRIPDSDQDHSGTEEEEESLLQEYLRIIVSPSRKKKQLDNNETEDLICLTCLKRFSNCQNLRRHLRLHISRDSITPDIDNDTSSGRYFL</sequence>
<dbReference type="PROSITE" id="PS50157">
    <property type="entry name" value="ZINC_FINGER_C2H2_2"/>
    <property type="match status" value="1"/>
</dbReference>
<reference evidence="1" key="1">
    <citation type="submission" date="2021-02" db="EMBL/GenBank/DDBJ databases">
        <authorList>
            <person name="Bekaert M."/>
        </authorList>
    </citation>
    <scope>NUCLEOTIDE SEQUENCE</scope>
    <source>
        <strain evidence="1">IoA-00</strain>
    </source>
</reference>
<dbReference type="AlphaFoldDB" id="A0A7R8HEI7"/>
<dbReference type="Proteomes" id="UP000675881">
    <property type="component" value="Chromosome 8"/>
</dbReference>
<dbReference type="Gene3D" id="3.30.160.60">
    <property type="entry name" value="Classic Zinc Finger"/>
    <property type="match status" value="1"/>
</dbReference>
<organism evidence="1 2">
    <name type="scientific">Lepeophtheirus salmonis</name>
    <name type="common">Salmon louse</name>
    <name type="synonym">Caligus salmonis</name>
    <dbReference type="NCBI Taxonomy" id="72036"/>
    <lineage>
        <taxon>Eukaryota</taxon>
        <taxon>Metazoa</taxon>
        <taxon>Ecdysozoa</taxon>
        <taxon>Arthropoda</taxon>
        <taxon>Crustacea</taxon>
        <taxon>Multicrustacea</taxon>
        <taxon>Hexanauplia</taxon>
        <taxon>Copepoda</taxon>
        <taxon>Siphonostomatoida</taxon>
        <taxon>Caligidae</taxon>
        <taxon>Lepeophtheirus</taxon>
    </lineage>
</organism>
<keyword evidence="2" id="KW-1185">Reference proteome</keyword>
<evidence type="ECO:0000313" key="2">
    <source>
        <dbReference type="Proteomes" id="UP000675881"/>
    </source>
</evidence>
<dbReference type="InterPro" id="IPR013087">
    <property type="entry name" value="Znf_C2H2_type"/>
</dbReference>
<name>A0A7R8HEI7_LEPSM</name>
<gene>
    <name evidence="1" type="ORF">LSAA_14087</name>
</gene>
<proteinExistence type="predicted"/>
<dbReference type="OrthoDB" id="6591996at2759"/>
<evidence type="ECO:0000313" key="1">
    <source>
        <dbReference type="EMBL" id="CAF3029459.1"/>
    </source>
</evidence>
<dbReference type="SMART" id="SM00355">
    <property type="entry name" value="ZnF_C2H2"/>
    <property type="match status" value="2"/>
</dbReference>
<protein>
    <submittedName>
        <fullName evidence="1">(salmon louse) hypothetical protein</fullName>
    </submittedName>
</protein>